<dbReference type="EMBL" id="CAXDID020000141">
    <property type="protein sequence ID" value="CAL6039081.1"/>
    <property type="molecule type" value="Genomic_DNA"/>
</dbReference>
<keyword evidence="2" id="KW-1185">Reference proteome</keyword>
<evidence type="ECO:0000313" key="2">
    <source>
        <dbReference type="Proteomes" id="UP001642409"/>
    </source>
</evidence>
<protein>
    <submittedName>
        <fullName evidence="1">Hypothetical_protein</fullName>
    </submittedName>
</protein>
<reference evidence="1 2" key="1">
    <citation type="submission" date="2024-07" db="EMBL/GenBank/DDBJ databases">
        <authorList>
            <person name="Akdeniz Z."/>
        </authorList>
    </citation>
    <scope>NUCLEOTIDE SEQUENCE [LARGE SCALE GENOMIC DNA]</scope>
</reference>
<accession>A0ABP1JHM2</accession>
<proteinExistence type="predicted"/>
<name>A0ABP1JHM2_9EUKA</name>
<organism evidence="1 2">
    <name type="scientific">Hexamita inflata</name>
    <dbReference type="NCBI Taxonomy" id="28002"/>
    <lineage>
        <taxon>Eukaryota</taxon>
        <taxon>Metamonada</taxon>
        <taxon>Diplomonadida</taxon>
        <taxon>Hexamitidae</taxon>
        <taxon>Hexamitinae</taxon>
        <taxon>Hexamita</taxon>
    </lineage>
</organism>
<dbReference type="Proteomes" id="UP001642409">
    <property type="component" value="Unassembled WGS sequence"/>
</dbReference>
<sequence length="126" mass="13872">MLKKRPHSAKGSAVDDPSNSVACWPSSVRVDTTSFPTGQVWISCISCIDASLITSQMFQASYKLQIFYRSISHQDLLIKAMKLCVLVKLCSSKILILTQYLIIACNNLTAGDMHKVALDSYSRAAI</sequence>
<comment type="caution">
    <text evidence="1">The sequence shown here is derived from an EMBL/GenBank/DDBJ whole genome shotgun (WGS) entry which is preliminary data.</text>
</comment>
<gene>
    <name evidence="1" type="ORF">HINF_LOCUS37683</name>
</gene>
<dbReference type="PROSITE" id="PS51300">
    <property type="entry name" value="NIRD"/>
    <property type="match status" value="1"/>
</dbReference>
<evidence type="ECO:0000313" key="1">
    <source>
        <dbReference type="EMBL" id="CAL6039081.1"/>
    </source>
</evidence>